<keyword evidence="2" id="KW-0548">Nucleotidyltransferase</keyword>
<dbReference type="GO" id="GO:0004519">
    <property type="term" value="F:endonuclease activity"/>
    <property type="evidence" value="ECO:0007669"/>
    <property type="project" value="UniProtKB-KW"/>
</dbReference>
<dbReference type="Pfam" id="PF17917">
    <property type="entry name" value="RT_RNaseH"/>
    <property type="match status" value="1"/>
</dbReference>
<keyword evidence="4" id="KW-0255">Endonuclease</keyword>
<evidence type="ECO:0000259" key="7">
    <source>
        <dbReference type="Pfam" id="PF17917"/>
    </source>
</evidence>
<feature type="domain" description="Reverse transcriptase RNase H-like" evidence="7">
    <location>
        <begin position="131"/>
        <end position="200"/>
    </location>
</feature>
<evidence type="ECO:0000256" key="3">
    <source>
        <dbReference type="ARBA" id="ARBA00022722"/>
    </source>
</evidence>
<sequence>MKFPILASACGLIAVSDRASARHTCLIISDLTASTSGECFFIIDRSKVSLELPSKRKSQQQEDQNLFAGISISLVLQLRNVFHLAHLKLMKTKKPNSENSSSCSGLANFYRRLIPHCAETLYSLNKLLQHLIQQFHHDEWQPPTFFCSERLNSAETKYNAFSRKLLAFHLSVIHFQRIFEWRNFATITDHKPLLFALHCKPDKLSPTDKRYILGSENIVADSLSRLPVNALFSTAEINVDEMWNQPSVDINDMQQP</sequence>
<protein>
    <recommendedName>
        <fullName evidence="7">Reverse transcriptase RNase H-like domain-containing protein</fullName>
    </recommendedName>
</protein>
<dbReference type="AlphaFoldDB" id="A0AA36BLV8"/>
<dbReference type="EMBL" id="OX597832">
    <property type="protein sequence ID" value="CAI9736569.1"/>
    <property type="molecule type" value="Genomic_DNA"/>
</dbReference>
<evidence type="ECO:0000256" key="1">
    <source>
        <dbReference type="ARBA" id="ARBA00022679"/>
    </source>
</evidence>
<keyword evidence="1" id="KW-0808">Transferase</keyword>
<proteinExistence type="predicted"/>
<dbReference type="SUPFAM" id="SSF56672">
    <property type="entry name" value="DNA/RNA polymerases"/>
    <property type="match status" value="1"/>
</dbReference>
<dbReference type="Proteomes" id="UP001162480">
    <property type="component" value="Chromosome 19"/>
</dbReference>
<keyword evidence="6" id="KW-0695">RNA-directed DNA polymerase</keyword>
<evidence type="ECO:0000256" key="2">
    <source>
        <dbReference type="ARBA" id="ARBA00022695"/>
    </source>
</evidence>
<dbReference type="GO" id="GO:0016787">
    <property type="term" value="F:hydrolase activity"/>
    <property type="evidence" value="ECO:0007669"/>
    <property type="project" value="UniProtKB-KW"/>
</dbReference>
<evidence type="ECO:0000256" key="4">
    <source>
        <dbReference type="ARBA" id="ARBA00022759"/>
    </source>
</evidence>
<name>A0AA36BLV8_OCTVU</name>
<accession>A0AA36BLV8</accession>
<evidence type="ECO:0000313" key="9">
    <source>
        <dbReference type="Proteomes" id="UP001162480"/>
    </source>
</evidence>
<dbReference type="InterPro" id="IPR043502">
    <property type="entry name" value="DNA/RNA_pol_sf"/>
</dbReference>
<keyword evidence="5" id="KW-0378">Hydrolase</keyword>
<evidence type="ECO:0000256" key="5">
    <source>
        <dbReference type="ARBA" id="ARBA00022801"/>
    </source>
</evidence>
<evidence type="ECO:0000313" key="8">
    <source>
        <dbReference type="EMBL" id="CAI9736569.1"/>
    </source>
</evidence>
<evidence type="ECO:0000256" key="6">
    <source>
        <dbReference type="ARBA" id="ARBA00022918"/>
    </source>
</evidence>
<organism evidence="8 9">
    <name type="scientific">Octopus vulgaris</name>
    <name type="common">Common octopus</name>
    <dbReference type="NCBI Taxonomy" id="6645"/>
    <lineage>
        <taxon>Eukaryota</taxon>
        <taxon>Metazoa</taxon>
        <taxon>Spiralia</taxon>
        <taxon>Lophotrochozoa</taxon>
        <taxon>Mollusca</taxon>
        <taxon>Cephalopoda</taxon>
        <taxon>Coleoidea</taxon>
        <taxon>Octopodiformes</taxon>
        <taxon>Octopoda</taxon>
        <taxon>Incirrata</taxon>
        <taxon>Octopodidae</taxon>
        <taxon>Octopus</taxon>
    </lineage>
</organism>
<dbReference type="GO" id="GO:0003964">
    <property type="term" value="F:RNA-directed DNA polymerase activity"/>
    <property type="evidence" value="ECO:0007669"/>
    <property type="project" value="UniProtKB-KW"/>
</dbReference>
<dbReference type="InterPro" id="IPR041373">
    <property type="entry name" value="RT_RNaseH"/>
</dbReference>
<keyword evidence="3" id="KW-0540">Nuclease</keyword>
<reference evidence="8" key="1">
    <citation type="submission" date="2023-08" db="EMBL/GenBank/DDBJ databases">
        <authorList>
            <person name="Alioto T."/>
            <person name="Alioto T."/>
            <person name="Gomez Garrido J."/>
        </authorList>
    </citation>
    <scope>NUCLEOTIDE SEQUENCE</scope>
</reference>
<keyword evidence="9" id="KW-1185">Reference proteome</keyword>
<gene>
    <name evidence="8" type="ORF">OCTVUL_1B026343</name>
</gene>